<gene>
    <name evidence="1" type="ORF">PF004_g32643</name>
</gene>
<dbReference type="EMBL" id="QXGC01011000">
    <property type="protein sequence ID" value="KAE9156309.1"/>
    <property type="molecule type" value="Genomic_DNA"/>
</dbReference>
<organism evidence="1 2">
    <name type="scientific">Phytophthora fragariae</name>
    <dbReference type="NCBI Taxonomy" id="53985"/>
    <lineage>
        <taxon>Eukaryota</taxon>
        <taxon>Sar</taxon>
        <taxon>Stramenopiles</taxon>
        <taxon>Oomycota</taxon>
        <taxon>Peronosporomycetes</taxon>
        <taxon>Peronosporales</taxon>
        <taxon>Peronosporaceae</taxon>
        <taxon>Phytophthora</taxon>
    </lineage>
</organism>
<sequence>MLHVDSSKARRQLAAAVPGARTRTVATPISIQATASLGSCLDS</sequence>
<proteinExistence type="predicted"/>
<dbReference type="AlphaFoldDB" id="A0A6G0M5N0"/>
<dbReference type="Proteomes" id="UP000476176">
    <property type="component" value="Unassembled WGS sequence"/>
</dbReference>
<comment type="caution">
    <text evidence="1">The sequence shown here is derived from an EMBL/GenBank/DDBJ whole genome shotgun (WGS) entry which is preliminary data.</text>
</comment>
<name>A0A6G0M5N0_9STRA</name>
<evidence type="ECO:0000313" key="1">
    <source>
        <dbReference type="EMBL" id="KAE9156309.1"/>
    </source>
</evidence>
<accession>A0A6G0M5N0</accession>
<protein>
    <submittedName>
        <fullName evidence="1">Uncharacterized protein</fullName>
    </submittedName>
</protein>
<evidence type="ECO:0000313" key="2">
    <source>
        <dbReference type="Proteomes" id="UP000476176"/>
    </source>
</evidence>
<reference evidence="1 2" key="1">
    <citation type="submission" date="2018-09" db="EMBL/GenBank/DDBJ databases">
        <title>Genomic investigation of the strawberry pathogen Phytophthora fragariae indicates pathogenicity is determined by transcriptional variation in three key races.</title>
        <authorList>
            <person name="Adams T.M."/>
            <person name="Armitage A.D."/>
            <person name="Sobczyk M.K."/>
            <person name="Bates H.J."/>
            <person name="Dunwell J.M."/>
            <person name="Nellist C.F."/>
            <person name="Harrison R.J."/>
        </authorList>
    </citation>
    <scope>NUCLEOTIDE SEQUENCE [LARGE SCALE GENOMIC DNA]</scope>
    <source>
        <strain evidence="1 2">BC-23</strain>
    </source>
</reference>